<keyword evidence="1" id="KW-0732">Signal</keyword>
<protein>
    <submittedName>
        <fullName evidence="2">T9SS type A sorting domain-containing protein</fullName>
    </submittedName>
</protein>
<dbReference type="NCBIfam" id="TIGR04183">
    <property type="entry name" value="Por_Secre_tail"/>
    <property type="match status" value="1"/>
</dbReference>
<dbReference type="Proteomes" id="UP001597032">
    <property type="component" value="Unassembled WGS sequence"/>
</dbReference>
<accession>A0ABW2Z0U0</accession>
<organism evidence="2 3">
    <name type="scientific">Lutibacter aestuarii</name>
    <dbReference type="NCBI Taxonomy" id="861111"/>
    <lineage>
        <taxon>Bacteria</taxon>
        <taxon>Pseudomonadati</taxon>
        <taxon>Bacteroidota</taxon>
        <taxon>Flavobacteriia</taxon>
        <taxon>Flavobacteriales</taxon>
        <taxon>Flavobacteriaceae</taxon>
        <taxon>Lutibacter</taxon>
    </lineage>
</organism>
<dbReference type="EMBL" id="JBHTIC010000002">
    <property type="protein sequence ID" value="MFD0760457.1"/>
    <property type="molecule type" value="Genomic_DNA"/>
</dbReference>
<comment type="caution">
    <text evidence="2">The sequence shown here is derived from an EMBL/GenBank/DDBJ whole genome shotgun (WGS) entry which is preliminary data.</text>
</comment>
<evidence type="ECO:0000313" key="3">
    <source>
        <dbReference type="Proteomes" id="UP001597032"/>
    </source>
</evidence>
<dbReference type="RefSeq" id="WP_386781242.1">
    <property type="nucleotide sequence ID" value="NZ_JBHTIC010000002.1"/>
</dbReference>
<evidence type="ECO:0000313" key="2">
    <source>
        <dbReference type="EMBL" id="MFD0760457.1"/>
    </source>
</evidence>
<reference evidence="3" key="1">
    <citation type="journal article" date="2019" name="Int. J. Syst. Evol. Microbiol.">
        <title>The Global Catalogue of Microorganisms (GCM) 10K type strain sequencing project: providing services to taxonomists for standard genome sequencing and annotation.</title>
        <authorList>
            <consortium name="The Broad Institute Genomics Platform"/>
            <consortium name="The Broad Institute Genome Sequencing Center for Infectious Disease"/>
            <person name="Wu L."/>
            <person name="Ma J."/>
        </authorList>
    </citation>
    <scope>NUCLEOTIDE SEQUENCE [LARGE SCALE GENOMIC DNA]</scope>
    <source>
        <strain evidence="3">CCUG 60022</strain>
    </source>
</reference>
<dbReference type="InterPro" id="IPR026444">
    <property type="entry name" value="Secre_tail"/>
</dbReference>
<evidence type="ECO:0000256" key="1">
    <source>
        <dbReference type="ARBA" id="ARBA00022729"/>
    </source>
</evidence>
<proteinExistence type="predicted"/>
<sequence>IDWNIVKTNHTINASRDLKLLGLLVESEELQMDGTTTLGSSSTSSGTGYGLYISHYLKLDGIIDLEGESQLIQKRYTPTQFSESILDAASSGYIERDQQGDGNKFRYNDWSSPVQQIFNGSTYSIPGNNTYNIWGVLRDGTTPLNPKKITFIGGLDGQNTDPIQISNYWLYVYTNFTHDDYYSWLRAGSNSILKVGEGFLMKGTGGVGSIDQNYVFVGRPNNGDIELTVSGDNDYLIGNPYPSAIDANQFITDNVGSITGALYFWDHYGGDSHYLLDYQAGFATYNLSGGAPATVHPINDPTAPDGTKVPERYIAVGQGFFIQGNDGVNQQVLFNNNQRIFQTEGSGSSIFMKSSNTNSKQLSQIGNIEDTRKKFRIGFNGTKQTHRQLLLTIDENASDEIDFGYDAQIYRINSDDMYWLIDDKEFVIQGTNNISIDKEFPIGIQLIEGGKISIEVDELKNVEETSLYIKDASTGETFEITNQPFEIELEAGIYSDRFKLVFQPRLKRLDEISLEKGIYVYMNNAISELEFNKIVDTDIKGITLFNYLGQHIKNWNSEFSNRRFSLPLNEAAGVYIVKIATTNGAITKKIVVE</sequence>
<name>A0ABW2Z0U0_9FLAO</name>
<keyword evidence="3" id="KW-1185">Reference proteome</keyword>
<gene>
    <name evidence="2" type="ORF">ACFQZW_00010</name>
</gene>
<feature type="non-terminal residue" evidence="2">
    <location>
        <position position="1"/>
    </location>
</feature>